<dbReference type="InterPro" id="IPR036259">
    <property type="entry name" value="MFS_trans_sf"/>
</dbReference>
<dbReference type="Proteomes" id="UP000694845">
    <property type="component" value="Unplaced"/>
</dbReference>
<accession>A0A8B7YFD3</accession>
<keyword evidence="2" id="KW-1185">Reference proteome</keyword>
<sequence>MLMGPLMNALSVILGWRNCLRIISGANLVLGVAASLPFIKSPRTRPEMAEEEARKDGPSPVVGENREGSGDENEDLETDKLKCHGPTNDDNDGSRCQADTAMLPNPFLNVDIWLFVSSLTFAQMGWSFVIVNYSSFMAGLGLSVSQMSIALLISAQRRSPSKSSSSFSVTAFQPGSCT</sequence>
<feature type="compositionally biased region" description="Basic and acidic residues" evidence="1">
    <location>
        <begin position="44"/>
        <end position="57"/>
    </location>
</feature>
<dbReference type="OrthoDB" id="2213137at2759"/>
<reference evidence="3" key="1">
    <citation type="submission" date="2025-08" db="UniProtKB">
        <authorList>
            <consortium name="RefSeq"/>
        </authorList>
    </citation>
    <scope>IDENTIFICATION</scope>
</reference>
<dbReference type="KEGG" id="aplc:110980003"/>
<dbReference type="RefSeq" id="XP_022091944.1">
    <property type="nucleotide sequence ID" value="XM_022236252.1"/>
</dbReference>
<proteinExistence type="predicted"/>
<protein>
    <submittedName>
        <fullName evidence="3">Uncharacterized protein LOC110980003 isoform X1</fullName>
    </submittedName>
</protein>
<evidence type="ECO:0000313" key="2">
    <source>
        <dbReference type="Proteomes" id="UP000694845"/>
    </source>
</evidence>
<dbReference type="AlphaFoldDB" id="A0A8B7YFD3"/>
<dbReference type="GeneID" id="110980003"/>
<evidence type="ECO:0000313" key="3">
    <source>
        <dbReference type="RefSeq" id="XP_022091944.1"/>
    </source>
</evidence>
<evidence type="ECO:0000256" key="1">
    <source>
        <dbReference type="SAM" id="MobiDB-lite"/>
    </source>
</evidence>
<feature type="region of interest" description="Disordered" evidence="1">
    <location>
        <begin position="43"/>
        <end position="94"/>
    </location>
</feature>
<dbReference type="SUPFAM" id="SSF103473">
    <property type="entry name" value="MFS general substrate transporter"/>
    <property type="match status" value="1"/>
</dbReference>
<organism evidence="2 3">
    <name type="scientific">Acanthaster planci</name>
    <name type="common">Crown-of-thorns starfish</name>
    <dbReference type="NCBI Taxonomy" id="133434"/>
    <lineage>
        <taxon>Eukaryota</taxon>
        <taxon>Metazoa</taxon>
        <taxon>Echinodermata</taxon>
        <taxon>Eleutherozoa</taxon>
        <taxon>Asterozoa</taxon>
        <taxon>Asteroidea</taxon>
        <taxon>Valvatacea</taxon>
        <taxon>Valvatida</taxon>
        <taxon>Acanthasteridae</taxon>
        <taxon>Acanthaster</taxon>
    </lineage>
</organism>
<gene>
    <name evidence="3" type="primary">LOC110980003</name>
</gene>
<name>A0A8B7YFD3_ACAPL</name>